<evidence type="ECO:0000256" key="4">
    <source>
        <dbReference type="ARBA" id="ARBA00022801"/>
    </source>
</evidence>
<dbReference type="Gene3D" id="3.20.20.140">
    <property type="entry name" value="Metal-dependent hydrolases"/>
    <property type="match status" value="1"/>
</dbReference>
<evidence type="ECO:0000256" key="1">
    <source>
        <dbReference type="ARBA" id="ARBA00009275"/>
    </source>
</evidence>
<dbReference type="PROSITE" id="PS01091">
    <property type="entry name" value="TATD_3"/>
    <property type="match status" value="1"/>
</dbReference>
<accession>A0AAD2FBA3</accession>
<dbReference type="AlphaFoldDB" id="A0AAD2FBA3"/>
<dbReference type="CDD" id="cd01310">
    <property type="entry name" value="TatD_DNAse"/>
    <property type="match status" value="1"/>
</dbReference>
<evidence type="ECO:0008006" key="9">
    <source>
        <dbReference type="Google" id="ProtNLM"/>
    </source>
</evidence>
<sequence length="300" mass="33199">MTSNPAVVDIGINLTHKAFRKHWKAVVQRAIDGGVTKILLTGTSMQSSKANLGMAQEWFEETGQKNLYTTVGIHPHDAKTWQDPASASPEDGESSVSPSMPTTIATTSTLEEMREMLKHPLAVAVGECGLDFNRNFSSPSSQVHAFQEQIQLAIQLKKPIFVHEREAHADLIKVFDRIKAAHPNVELPPIVVHCFTGTKEEALEYVQRGFYIGFTGTICKKERGKSLRELIPSLPLDKLMVETDAPFMGFKKGRRSSEPADCVDVARKLAETLEMPFETVATATTVNATTFFGLDWIELD</sequence>
<proteinExistence type="inferred from homology"/>
<reference evidence="7" key="1">
    <citation type="submission" date="2023-08" db="EMBL/GenBank/DDBJ databases">
        <authorList>
            <person name="Audoor S."/>
            <person name="Bilcke G."/>
        </authorList>
    </citation>
    <scope>NUCLEOTIDE SEQUENCE</scope>
</reference>
<evidence type="ECO:0000256" key="6">
    <source>
        <dbReference type="SAM" id="MobiDB-lite"/>
    </source>
</evidence>
<dbReference type="InterPro" id="IPR018228">
    <property type="entry name" value="DNase_TatD-rel_CS"/>
</dbReference>
<dbReference type="GO" id="GO:0008310">
    <property type="term" value="F:single-stranded DNA 3'-5' DNA exonuclease activity"/>
    <property type="evidence" value="ECO:0007669"/>
    <property type="project" value="TreeGrafter"/>
</dbReference>
<dbReference type="Pfam" id="PF01026">
    <property type="entry name" value="TatD_DNase"/>
    <property type="match status" value="1"/>
</dbReference>
<dbReference type="GO" id="GO:0046872">
    <property type="term" value="F:metal ion binding"/>
    <property type="evidence" value="ECO:0007669"/>
    <property type="project" value="UniProtKB-KW"/>
</dbReference>
<feature type="region of interest" description="Disordered" evidence="6">
    <location>
        <begin position="78"/>
        <end position="102"/>
    </location>
</feature>
<organism evidence="7 8">
    <name type="scientific">Cylindrotheca closterium</name>
    <dbReference type="NCBI Taxonomy" id="2856"/>
    <lineage>
        <taxon>Eukaryota</taxon>
        <taxon>Sar</taxon>
        <taxon>Stramenopiles</taxon>
        <taxon>Ochrophyta</taxon>
        <taxon>Bacillariophyta</taxon>
        <taxon>Bacillariophyceae</taxon>
        <taxon>Bacillariophycidae</taxon>
        <taxon>Bacillariales</taxon>
        <taxon>Bacillariaceae</taxon>
        <taxon>Cylindrotheca</taxon>
    </lineage>
</organism>
<feature type="binding site" evidence="5">
    <location>
        <position position="193"/>
    </location>
    <ligand>
        <name>a divalent metal cation</name>
        <dbReference type="ChEBI" id="CHEBI:60240"/>
        <label>2</label>
    </ligand>
</feature>
<dbReference type="Proteomes" id="UP001295423">
    <property type="component" value="Unassembled WGS sequence"/>
</dbReference>
<dbReference type="InterPro" id="IPR001130">
    <property type="entry name" value="TatD-like"/>
</dbReference>
<dbReference type="GO" id="GO:0005829">
    <property type="term" value="C:cytosol"/>
    <property type="evidence" value="ECO:0007669"/>
    <property type="project" value="TreeGrafter"/>
</dbReference>
<evidence type="ECO:0000256" key="5">
    <source>
        <dbReference type="PIRSR" id="PIRSR005902-1"/>
    </source>
</evidence>
<name>A0AAD2FBA3_9STRA</name>
<evidence type="ECO:0000256" key="2">
    <source>
        <dbReference type="ARBA" id="ARBA00022722"/>
    </source>
</evidence>
<feature type="binding site" evidence="5">
    <location>
        <position position="244"/>
    </location>
    <ligand>
        <name>a divalent metal cation</name>
        <dbReference type="ChEBI" id="CHEBI:60240"/>
        <label>1</label>
    </ligand>
</feature>
<gene>
    <name evidence="7" type="ORF">CYCCA115_LOCUS767</name>
</gene>
<dbReference type="EMBL" id="CAKOGP040000001">
    <property type="protein sequence ID" value="CAJ1916954.1"/>
    <property type="molecule type" value="Genomic_DNA"/>
</dbReference>
<dbReference type="InterPro" id="IPR032466">
    <property type="entry name" value="Metal_Hydrolase"/>
</dbReference>
<keyword evidence="3 5" id="KW-0479">Metal-binding</keyword>
<comment type="similarity">
    <text evidence="1">Belongs to the metallo-dependent hydrolases superfamily. TatD-type hydrolase family.</text>
</comment>
<dbReference type="InterPro" id="IPR050891">
    <property type="entry name" value="TatD-type_Hydrolase"/>
</dbReference>
<feature type="binding site" evidence="5">
    <location>
        <position position="163"/>
    </location>
    <ligand>
        <name>a divalent metal cation</name>
        <dbReference type="ChEBI" id="CHEBI:60240"/>
        <label>2</label>
    </ligand>
</feature>
<protein>
    <recommendedName>
        <fullName evidence="9">TatD related DNase</fullName>
    </recommendedName>
</protein>
<evidence type="ECO:0000313" key="8">
    <source>
        <dbReference type="Proteomes" id="UP001295423"/>
    </source>
</evidence>
<dbReference type="PIRSF" id="PIRSF005902">
    <property type="entry name" value="DNase_TatD"/>
    <property type="match status" value="1"/>
</dbReference>
<keyword evidence="2" id="KW-0540">Nuclease</keyword>
<feature type="binding site" evidence="5">
    <location>
        <position position="127"/>
    </location>
    <ligand>
        <name>a divalent metal cation</name>
        <dbReference type="ChEBI" id="CHEBI:60240"/>
        <label>1</label>
    </ligand>
</feature>
<dbReference type="PANTHER" id="PTHR10060:SF15">
    <property type="entry name" value="DEOXYRIBONUCLEASE TATDN1"/>
    <property type="match status" value="1"/>
</dbReference>
<dbReference type="PANTHER" id="PTHR10060">
    <property type="entry name" value="TATD FAMILY DEOXYRIBONUCLEASE"/>
    <property type="match status" value="1"/>
</dbReference>
<comment type="caution">
    <text evidence="7">The sequence shown here is derived from an EMBL/GenBank/DDBJ whole genome shotgun (WGS) entry which is preliminary data.</text>
</comment>
<keyword evidence="8" id="KW-1185">Reference proteome</keyword>
<dbReference type="SUPFAM" id="SSF51556">
    <property type="entry name" value="Metallo-dependent hydrolases"/>
    <property type="match status" value="1"/>
</dbReference>
<keyword evidence="4" id="KW-0378">Hydrolase</keyword>
<evidence type="ECO:0000313" key="7">
    <source>
        <dbReference type="EMBL" id="CAJ1916954.1"/>
    </source>
</evidence>
<evidence type="ECO:0000256" key="3">
    <source>
        <dbReference type="ARBA" id="ARBA00022723"/>
    </source>
</evidence>